<evidence type="ECO:0008006" key="4">
    <source>
        <dbReference type="Google" id="ProtNLM"/>
    </source>
</evidence>
<proteinExistence type="predicted"/>
<comment type="caution">
    <text evidence="2">The sequence shown here is derived from an EMBL/GenBank/DDBJ whole genome shotgun (WGS) entry which is preliminary data.</text>
</comment>
<evidence type="ECO:0000313" key="2">
    <source>
        <dbReference type="EMBL" id="KPH56044.1"/>
    </source>
</evidence>
<keyword evidence="1" id="KW-0472">Membrane</keyword>
<dbReference type="PATRIC" id="fig|35818.11.peg.953"/>
<dbReference type="Proteomes" id="UP000037997">
    <property type="component" value="Unassembled WGS sequence"/>
</dbReference>
<dbReference type="AlphaFoldDB" id="A0A0N1EBN3"/>
<feature type="transmembrane region" description="Helical" evidence="1">
    <location>
        <begin position="7"/>
        <end position="26"/>
    </location>
</feature>
<accession>A0A0N1EBN3</accession>
<organism evidence="2 3">
    <name type="scientific">Helicobacter pullorum</name>
    <dbReference type="NCBI Taxonomy" id="35818"/>
    <lineage>
        <taxon>Bacteria</taxon>
        <taxon>Pseudomonadati</taxon>
        <taxon>Campylobacterota</taxon>
        <taxon>Epsilonproteobacteria</taxon>
        <taxon>Campylobacterales</taxon>
        <taxon>Helicobacteraceae</taxon>
        <taxon>Helicobacter</taxon>
    </lineage>
</organism>
<keyword evidence="1" id="KW-1133">Transmembrane helix</keyword>
<evidence type="ECO:0000313" key="3">
    <source>
        <dbReference type="Proteomes" id="UP000037997"/>
    </source>
</evidence>
<evidence type="ECO:0000256" key="1">
    <source>
        <dbReference type="SAM" id="Phobius"/>
    </source>
</evidence>
<dbReference type="RefSeq" id="WP_054197821.1">
    <property type="nucleotide sequence ID" value="NZ_CAJFGW010000013.1"/>
</dbReference>
<dbReference type="EMBL" id="JNOC01000022">
    <property type="protein sequence ID" value="KPH56044.1"/>
    <property type="molecule type" value="Genomic_DNA"/>
</dbReference>
<keyword evidence="1" id="KW-0812">Transmembrane</keyword>
<gene>
    <name evidence="2" type="ORF">HPU229334_04795</name>
</gene>
<name>A0A0N1EBN3_9HELI</name>
<protein>
    <recommendedName>
        <fullName evidence="4">Periplasmic protein</fullName>
    </recommendedName>
</protein>
<reference evidence="2 3" key="1">
    <citation type="submission" date="2014-06" db="EMBL/GenBank/DDBJ databases">
        <title>Helicobacter pullorum isolates in fresh chicken meat - phenotypic and genotypic features.</title>
        <authorList>
            <person name="Borges V."/>
            <person name="Santos A."/>
            <person name="Correia C.B."/>
            <person name="Saraiva M."/>
            <person name="Menard A."/>
            <person name="Vieira L."/>
            <person name="Sampaio D.A."/>
            <person name="Gomes J.P."/>
            <person name="Oleastro M."/>
        </authorList>
    </citation>
    <scope>NUCLEOTIDE SEQUENCE [LARGE SCALE GENOMIC DNA]</scope>
    <source>
        <strain evidence="2 3">229334/12</strain>
    </source>
</reference>
<dbReference type="STRING" id="35818.HPU229336_00355"/>
<sequence length="156" mass="18305">MKKCCPGFPIAFMIVFIIGAFLYYFYSFKSIAEIDFSKDVFYQTKGGEISLFEPKATKYQLCFYSSYIPKWEETLALKQNIPLLALDIYQQGEIQKHSVFNLKVSSEILLKLIHNFNLRDLPKCFIIAQDKENSMVYRYLRDDGIYKVLNFNKLGE</sequence>